<keyword evidence="5" id="KW-0560">Oxidoreductase</keyword>
<dbReference type="KEGG" id="pmr:PMI3577"/>
<dbReference type="HOGENOM" id="CLU_061371_2_1_6"/>
<evidence type="ECO:0000256" key="5">
    <source>
        <dbReference type="ARBA" id="ARBA00023002"/>
    </source>
</evidence>
<dbReference type="SUPFAM" id="SSF50692">
    <property type="entry name" value="ADC-like"/>
    <property type="match status" value="1"/>
</dbReference>
<evidence type="ECO:0000313" key="9">
    <source>
        <dbReference type="EMBL" id="CAR47006.1"/>
    </source>
</evidence>
<evidence type="ECO:0000313" key="10">
    <source>
        <dbReference type="Proteomes" id="UP000008319"/>
    </source>
</evidence>
<dbReference type="eggNOG" id="COG3383">
    <property type="taxonomic scope" value="Bacteria"/>
</dbReference>
<dbReference type="GO" id="GO:0016020">
    <property type="term" value="C:membrane"/>
    <property type="evidence" value="ECO:0007669"/>
    <property type="project" value="TreeGrafter"/>
</dbReference>
<dbReference type="InterPro" id="IPR006656">
    <property type="entry name" value="Mopterin_OxRdtase"/>
</dbReference>
<dbReference type="Pfam" id="PF04879">
    <property type="entry name" value="Molybdop_Fe4S4"/>
    <property type="match status" value="1"/>
</dbReference>
<dbReference type="PROSITE" id="PS00551">
    <property type="entry name" value="MOLYBDOPTERIN_PROK_1"/>
    <property type="match status" value="1"/>
</dbReference>
<dbReference type="InterPro" id="IPR006478">
    <property type="entry name" value="Formate_DH_asu"/>
</dbReference>
<dbReference type="PIRSF" id="PIRSF000144">
    <property type="entry name" value="CbbBc"/>
    <property type="match status" value="1"/>
</dbReference>
<feature type="domain" description="4Fe-4S Mo/W bis-MGD-type" evidence="8">
    <location>
        <begin position="1"/>
        <end position="56"/>
    </location>
</feature>
<dbReference type="InterPro" id="IPR009010">
    <property type="entry name" value="Asp_de-COase-like_dom_sf"/>
</dbReference>
<dbReference type="GO" id="GO:0043546">
    <property type="term" value="F:molybdopterin cofactor binding"/>
    <property type="evidence" value="ECO:0007669"/>
    <property type="project" value="InterPro"/>
</dbReference>
<gene>
    <name evidence="9" type="primary">fdhF</name>
    <name evidence="9" type="ordered locus">PMI3577</name>
</gene>
<keyword evidence="3" id="KW-0500">Molybdenum</keyword>
<evidence type="ECO:0000256" key="7">
    <source>
        <dbReference type="ARBA" id="ARBA00023014"/>
    </source>
</evidence>
<evidence type="ECO:0000256" key="6">
    <source>
        <dbReference type="ARBA" id="ARBA00023004"/>
    </source>
</evidence>
<accession>B4EWG9</accession>
<dbReference type="SUPFAM" id="SSF53706">
    <property type="entry name" value="Formate dehydrogenase/DMSO reductase, domains 1-3"/>
    <property type="match status" value="1"/>
</dbReference>
<dbReference type="InterPro" id="IPR006655">
    <property type="entry name" value="Mopterin_OxRdtase_prok_CS"/>
</dbReference>
<reference evidence="9 10" key="1">
    <citation type="journal article" date="2008" name="J. Bacteriol.">
        <title>Complete genome sequence of uropathogenic Proteus mirabilis, a master of both adherence and motility.</title>
        <authorList>
            <person name="Pearson M.M."/>
            <person name="Sebaihia M."/>
            <person name="Churcher C."/>
            <person name="Quail M.A."/>
            <person name="Seshasayee A.S."/>
            <person name="Luscombe N.M."/>
            <person name="Abdellah Z."/>
            <person name="Arrosmith C."/>
            <person name="Atkin B."/>
            <person name="Chillingworth T."/>
            <person name="Hauser H."/>
            <person name="Jagels K."/>
            <person name="Moule S."/>
            <person name="Mungall K."/>
            <person name="Norbertczak H."/>
            <person name="Rabbinowitsch E."/>
            <person name="Walker D."/>
            <person name="Whithead S."/>
            <person name="Thomson N.R."/>
            <person name="Rather P.N."/>
            <person name="Parkhill J."/>
            <person name="Mobley H.L."/>
        </authorList>
    </citation>
    <scope>NUCLEOTIDE SEQUENCE [LARGE SCALE GENOMIC DNA]</scope>
    <source>
        <strain evidence="9 10">HI4320</strain>
    </source>
</reference>
<dbReference type="InterPro" id="IPR006963">
    <property type="entry name" value="Mopterin_OxRdtase_4Fe-4S_dom"/>
</dbReference>
<organism evidence="9 10">
    <name type="scientific">Proteus mirabilis (strain HI4320)</name>
    <dbReference type="NCBI Taxonomy" id="529507"/>
    <lineage>
        <taxon>Bacteria</taxon>
        <taxon>Pseudomonadati</taxon>
        <taxon>Pseudomonadota</taxon>
        <taxon>Gammaproteobacteria</taxon>
        <taxon>Enterobacterales</taxon>
        <taxon>Morganellaceae</taxon>
        <taxon>Proteus</taxon>
    </lineage>
</organism>
<dbReference type="InterPro" id="IPR050123">
    <property type="entry name" value="Prok_molybdopt-oxidoreductase"/>
</dbReference>
<dbReference type="GO" id="GO:0003954">
    <property type="term" value="F:NADH dehydrogenase activity"/>
    <property type="evidence" value="ECO:0007669"/>
    <property type="project" value="TreeGrafter"/>
</dbReference>
<evidence type="ECO:0000256" key="1">
    <source>
        <dbReference type="ARBA" id="ARBA00001942"/>
    </source>
</evidence>
<dbReference type="AlphaFoldDB" id="B4EWG9"/>
<dbReference type="GO" id="GO:0015942">
    <property type="term" value="P:formate metabolic process"/>
    <property type="evidence" value="ECO:0007669"/>
    <property type="project" value="InterPro"/>
</dbReference>
<proteinExistence type="predicted"/>
<dbReference type="PROSITE" id="PS51669">
    <property type="entry name" value="4FE4S_MOW_BIS_MGD"/>
    <property type="match status" value="1"/>
</dbReference>
<keyword evidence="7" id="KW-0411">Iron-sulfur</keyword>
<dbReference type="Gene3D" id="3.40.228.10">
    <property type="entry name" value="Dimethylsulfoxide Reductase, domain 2"/>
    <property type="match status" value="1"/>
</dbReference>
<evidence type="ECO:0000256" key="2">
    <source>
        <dbReference type="ARBA" id="ARBA00022485"/>
    </source>
</evidence>
<protein>
    <submittedName>
        <fullName evidence="9">Formate dehydrogenase-H, selenopolypeptide subunit</fullName>
    </submittedName>
</protein>
<dbReference type="GO" id="GO:0008863">
    <property type="term" value="F:formate dehydrogenase (NAD+) activity"/>
    <property type="evidence" value="ECO:0007669"/>
    <property type="project" value="InterPro"/>
</dbReference>
<dbReference type="GO" id="GO:0051539">
    <property type="term" value="F:4 iron, 4 sulfur cluster binding"/>
    <property type="evidence" value="ECO:0007669"/>
    <property type="project" value="UniProtKB-KW"/>
</dbReference>
<dbReference type="SMART" id="SM00926">
    <property type="entry name" value="Molybdop_Fe4S4"/>
    <property type="match status" value="1"/>
</dbReference>
<dbReference type="Pfam" id="PF01568">
    <property type="entry name" value="Molydop_binding"/>
    <property type="match status" value="1"/>
</dbReference>
<dbReference type="PANTHER" id="PTHR43105:SF14">
    <property type="entry name" value="FORMATE DEHYDROGENASE H"/>
    <property type="match status" value="1"/>
</dbReference>
<dbReference type="GO" id="GO:1990204">
    <property type="term" value="C:oxidoreductase complex"/>
    <property type="evidence" value="ECO:0007669"/>
    <property type="project" value="UniProtKB-ARBA"/>
</dbReference>
<dbReference type="InterPro" id="IPR041924">
    <property type="entry name" value="Formate_Dh-H_N"/>
</dbReference>
<dbReference type="FunFam" id="3.40.228.10:FF:000002">
    <property type="entry name" value="Formate dehydrogenase subunit alpha"/>
    <property type="match status" value="1"/>
</dbReference>
<comment type="cofactor">
    <cofactor evidence="1">
        <name>Mo-bis(molybdopterin guanine dinucleotide)</name>
        <dbReference type="ChEBI" id="CHEBI:60539"/>
    </cofactor>
</comment>
<dbReference type="EMBL" id="AM942759">
    <property type="protein sequence ID" value="CAR47006.1"/>
    <property type="molecule type" value="Genomic_DNA"/>
</dbReference>
<dbReference type="CDD" id="cd02753">
    <property type="entry name" value="MopB_Formate-Dh-H"/>
    <property type="match status" value="1"/>
</dbReference>
<dbReference type="Gene3D" id="2.40.40.20">
    <property type="match status" value="1"/>
</dbReference>
<keyword evidence="4" id="KW-0479">Metal-binding</keyword>
<sequence>MKKVITVCPYCASGCKIYLKVENGKIIGAEGANGLTNQGELCLKGYYGWDFIHDTKILTPRLKTPMIRRERGGKLEAVSWDEAIEFASSKLLAIKEKYGAKAIMTTGSSRGPGNEANFVMQKFARAVIGNNNIDCCARVHGPSVAGLQRSVGNGAMSNSIVEIEDTKCLFVFGYNAADSHPIVARRIVKAKEKGAKIIVCDPRYIETARLADLHLALKNGSNIALLNAIANVIIEEKLYDKSFIENHTEQFDEYCQLVASYTPESVEKTTGLSAQIIREAARMYAKAETATILWGMGVTQFYQGVETVRSLTSLALLTGNLGKKYVGVGPVRGQNNVQGACDMGALPNTLPGYQYVTDAKAREKFAKAWGIESMPEEVGYALSEVPHNIDHGLIKAHYVMGEDPLQTEPDLATIRRTFEKLDLLIVQDIFMTKTASIADVVFPATSWGEHEGVYTSADRGFQRFYKAVEPVGDVKTDWQIISLMATAMGYPMHYNNTKEIWDELRELCPIYYGATYEKMADLAYIQWPCPTEDSPGTQYLYEGGKFDTPNGKGQFYTCEWAPPIDQLSDEFPMVLATVREVGHYSCRSMTGNCKALAALADEPGYVQLNTEDAKQLGIKDQELVWIRSRQGKVITRAAVSDRPNKGAVYMTYQWWIGACNELVAENLSPITKTPEYKYCAVCVESIKDQAQAEHYVKTEYNNIKRRLREAAEG</sequence>
<dbReference type="InterPro" id="IPR027467">
    <property type="entry name" value="MopterinOxRdtase_cofactor_BS"/>
</dbReference>
<dbReference type="Gene3D" id="3.40.50.740">
    <property type="match status" value="1"/>
</dbReference>
<dbReference type="PROSITE" id="PS00932">
    <property type="entry name" value="MOLYBDOPTERIN_PROK_3"/>
    <property type="match status" value="1"/>
</dbReference>
<dbReference type="Pfam" id="PF00384">
    <property type="entry name" value="Molybdopterin"/>
    <property type="match status" value="1"/>
</dbReference>
<dbReference type="Proteomes" id="UP000008319">
    <property type="component" value="Chromosome"/>
</dbReference>
<evidence type="ECO:0000256" key="4">
    <source>
        <dbReference type="ARBA" id="ARBA00022723"/>
    </source>
</evidence>
<name>B4EWG9_PROMH</name>
<dbReference type="InterPro" id="IPR006657">
    <property type="entry name" value="MoPterin_dinucl-bd_dom"/>
</dbReference>
<dbReference type="Gene3D" id="2.20.25.90">
    <property type="entry name" value="ADC-like domains"/>
    <property type="match status" value="1"/>
</dbReference>
<dbReference type="EnsemblBacteria" id="CAR47006">
    <property type="protein sequence ID" value="CAR47006"/>
    <property type="gene ID" value="PMI3577"/>
</dbReference>
<dbReference type="NCBIfam" id="TIGR01591">
    <property type="entry name" value="Fdh-alpha"/>
    <property type="match status" value="1"/>
</dbReference>
<dbReference type="PANTHER" id="PTHR43105">
    <property type="entry name" value="RESPIRATORY NITRATE REDUCTASE"/>
    <property type="match status" value="1"/>
</dbReference>
<keyword evidence="2" id="KW-0004">4Fe-4S</keyword>
<dbReference type="GO" id="GO:0046872">
    <property type="term" value="F:metal ion binding"/>
    <property type="evidence" value="ECO:0007669"/>
    <property type="project" value="UniProtKB-KW"/>
</dbReference>
<evidence type="ECO:0000256" key="3">
    <source>
        <dbReference type="ARBA" id="ARBA00022505"/>
    </source>
</evidence>
<dbReference type="GO" id="GO:0022904">
    <property type="term" value="P:respiratory electron transport chain"/>
    <property type="evidence" value="ECO:0007669"/>
    <property type="project" value="TreeGrafter"/>
</dbReference>
<keyword evidence="10" id="KW-1185">Reference proteome</keyword>
<keyword evidence="6" id="KW-0408">Iron</keyword>
<evidence type="ECO:0000259" key="8">
    <source>
        <dbReference type="PROSITE" id="PS51669"/>
    </source>
</evidence>